<evidence type="ECO:0000313" key="2">
    <source>
        <dbReference type="EMBL" id="JAD67491.1"/>
    </source>
</evidence>
<organism evidence="2">
    <name type="scientific">Arundo donax</name>
    <name type="common">Giant reed</name>
    <name type="synonym">Donax arundinaceus</name>
    <dbReference type="NCBI Taxonomy" id="35708"/>
    <lineage>
        <taxon>Eukaryota</taxon>
        <taxon>Viridiplantae</taxon>
        <taxon>Streptophyta</taxon>
        <taxon>Embryophyta</taxon>
        <taxon>Tracheophyta</taxon>
        <taxon>Spermatophyta</taxon>
        <taxon>Magnoliopsida</taxon>
        <taxon>Liliopsida</taxon>
        <taxon>Poales</taxon>
        <taxon>Poaceae</taxon>
        <taxon>PACMAD clade</taxon>
        <taxon>Arundinoideae</taxon>
        <taxon>Arundineae</taxon>
        <taxon>Arundo</taxon>
    </lineage>
</organism>
<dbReference type="AlphaFoldDB" id="A0A0A9BW18"/>
<evidence type="ECO:0000256" key="1">
    <source>
        <dbReference type="SAM" id="MobiDB-lite"/>
    </source>
</evidence>
<protein>
    <submittedName>
        <fullName evidence="2">Uncharacterized protein</fullName>
    </submittedName>
</protein>
<reference evidence="2" key="2">
    <citation type="journal article" date="2015" name="Data Brief">
        <title>Shoot transcriptome of the giant reed, Arundo donax.</title>
        <authorList>
            <person name="Barrero R.A."/>
            <person name="Guerrero F.D."/>
            <person name="Moolhuijzen P."/>
            <person name="Goolsby J.A."/>
            <person name="Tidwell J."/>
            <person name="Bellgard S.E."/>
            <person name="Bellgard M.I."/>
        </authorList>
    </citation>
    <scope>NUCLEOTIDE SEQUENCE</scope>
    <source>
        <tissue evidence="2">Shoot tissue taken approximately 20 cm above the soil surface</tissue>
    </source>
</reference>
<feature type="region of interest" description="Disordered" evidence="1">
    <location>
        <begin position="49"/>
        <end position="68"/>
    </location>
</feature>
<sequence length="68" mass="7349">MPVLLTIWKDAPPAAAHVPQILAKINTSITQIYWDVPTNPKAAAQTHHLGLNPSHRGINSRISPPIAP</sequence>
<accession>A0A0A9BW18</accession>
<proteinExistence type="predicted"/>
<reference evidence="2" key="1">
    <citation type="submission" date="2014-09" db="EMBL/GenBank/DDBJ databases">
        <authorList>
            <person name="Magalhaes I.L.F."/>
            <person name="Oliveira U."/>
            <person name="Santos F.R."/>
            <person name="Vidigal T.H.D.A."/>
            <person name="Brescovit A.D."/>
            <person name="Santos A.J."/>
        </authorList>
    </citation>
    <scope>NUCLEOTIDE SEQUENCE</scope>
    <source>
        <tissue evidence="2">Shoot tissue taken approximately 20 cm above the soil surface</tissue>
    </source>
</reference>
<dbReference type="EMBL" id="GBRH01230404">
    <property type="protein sequence ID" value="JAD67491.1"/>
    <property type="molecule type" value="Transcribed_RNA"/>
</dbReference>
<name>A0A0A9BW18_ARUDO</name>